<dbReference type="EMBL" id="NFKK01000002">
    <property type="protein sequence ID" value="OUP54066.1"/>
    <property type="molecule type" value="Genomic_DNA"/>
</dbReference>
<dbReference type="GO" id="GO:0003700">
    <property type="term" value="F:DNA-binding transcription factor activity"/>
    <property type="evidence" value="ECO:0007669"/>
    <property type="project" value="TreeGrafter"/>
</dbReference>
<dbReference type="InterPro" id="IPR036390">
    <property type="entry name" value="WH_DNA-bd_sf"/>
</dbReference>
<dbReference type="Pfam" id="PF02082">
    <property type="entry name" value="Rrf2"/>
    <property type="match status" value="1"/>
</dbReference>
<dbReference type="NCBIfam" id="TIGR00738">
    <property type="entry name" value="rrf2_super"/>
    <property type="match status" value="1"/>
</dbReference>
<sequence length="148" mass="16528">MIVSTKGRYALRVMIDLAEHRDKEYIPLKEIAERQQISEKYLEAILKILVQNGMLIGVRGKGGGYKLSKDPDQYTVGSIIRLTEGDFAPVSCLGRDAAPCPRAADCRTLPMWQAFDTLVNEFFDGYTIADLMKQSPACDEQKTETAHA</sequence>
<name>A0A1Y4LBF8_9FIRM</name>
<gene>
    <name evidence="2" type="ORF">B5F17_02330</name>
</gene>
<dbReference type="InterPro" id="IPR000944">
    <property type="entry name" value="Tscrpt_reg_Rrf2"/>
</dbReference>
<proteinExistence type="predicted"/>
<dbReference type="AlphaFoldDB" id="A0A1Y4LBF8"/>
<dbReference type="PANTHER" id="PTHR33221">
    <property type="entry name" value="WINGED HELIX-TURN-HELIX TRANSCRIPTIONAL REGULATOR, RRF2 FAMILY"/>
    <property type="match status" value="1"/>
</dbReference>
<keyword evidence="1" id="KW-0238">DNA-binding</keyword>
<evidence type="ECO:0000256" key="1">
    <source>
        <dbReference type="ARBA" id="ARBA00023125"/>
    </source>
</evidence>
<dbReference type="PANTHER" id="PTHR33221:SF5">
    <property type="entry name" value="HTH-TYPE TRANSCRIPTIONAL REGULATOR ISCR"/>
    <property type="match status" value="1"/>
</dbReference>
<evidence type="ECO:0000313" key="3">
    <source>
        <dbReference type="Proteomes" id="UP000195897"/>
    </source>
</evidence>
<accession>A0A1Y4LBF8</accession>
<organism evidence="2 3">
    <name type="scientific">Butyricicoccus pullicaecorum</name>
    <dbReference type="NCBI Taxonomy" id="501571"/>
    <lineage>
        <taxon>Bacteria</taxon>
        <taxon>Bacillati</taxon>
        <taxon>Bacillota</taxon>
        <taxon>Clostridia</taxon>
        <taxon>Eubacteriales</taxon>
        <taxon>Butyricicoccaceae</taxon>
        <taxon>Butyricicoccus</taxon>
    </lineage>
</organism>
<reference evidence="3" key="1">
    <citation type="submission" date="2017-04" db="EMBL/GenBank/DDBJ databases">
        <title>Function of individual gut microbiota members based on whole genome sequencing of pure cultures obtained from chicken caecum.</title>
        <authorList>
            <person name="Medvecky M."/>
            <person name="Cejkova D."/>
            <person name="Polansky O."/>
            <person name="Karasova D."/>
            <person name="Kubasova T."/>
            <person name="Cizek A."/>
            <person name="Rychlik I."/>
        </authorList>
    </citation>
    <scope>NUCLEOTIDE SEQUENCE [LARGE SCALE GENOMIC DNA]</scope>
    <source>
        <strain evidence="3">An180</strain>
    </source>
</reference>
<comment type="caution">
    <text evidence="2">The sequence shown here is derived from an EMBL/GenBank/DDBJ whole genome shotgun (WGS) entry which is preliminary data.</text>
</comment>
<dbReference type="GO" id="GO:0003677">
    <property type="term" value="F:DNA binding"/>
    <property type="evidence" value="ECO:0007669"/>
    <property type="project" value="UniProtKB-KW"/>
</dbReference>
<dbReference type="Gene3D" id="1.10.10.10">
    <property type="entry name" value="Winged helix-like DNA-binding domain superfamily/Winged helix DNA-binding domain"/>
    <property type="match status" value="1"/>
</dbReference>
<dbReference type="Proteomes" id="UP000195897">
    <property type="component" value="Unassembled WGS sequence"/>
</dbReference>
<dbReference type="GO" id="GO:0005829">
    <property type="term" value="C:cytosol"/>
    <property type="evidence" value="ECO:0007669"/>
    <property type="project" value="TreeGrafter"/>
</dbReference>
<dbReference type="SUPFAM" id="SSF46785">
    <property type="entry name" value="Winged helix' DNA-binding domain"/>
    <property type="match status" value="1"/>
</dbReference>
<evidence type="ECO:0000313" key="2">
    <source>
        <dbReference type="EMBL" id="OUP54066.1"/>
    </source>
</evidence>
<dbReference type="RefSeq" id="WP_087370342.1">
    <property type="nucleotide sequence ID" value="NZ_NFKK01000002.1"/>
</dbReference>
<dbReference type="InterPro" id="IPR036388">
    <property type="entry name" value="WH-like_DNA-bd_sf"/>
</dbReference>
<protein>
    <submittedName>
        <fullName evidence="2">Rrf2 family transcriptional regulator</fullName>
    </submittedName>
</protein>
<dbReference type="PROSITE" id="PS51197">
    <property type="entry name" value="HTH_RRF2_2"/>
    <property type="match status" value="1"/>
</dbReference>